<gene>
    <name evidence="2" type="ORF">F2Q68_00005920</name>
</gene>
<organism evidence="2 3">
    <name type="scientific">Brassica cretica</name>
    <name type="common">Mustard</name>
    <dbReference type="NCBI Taxonomy" id="69181"/>
    <lineage>
        <taxon>Eukaryota</taxon>
        <taxon>Viridiplantae</taxon>
        <taxon>Streptophyta</taxon>
        <taxon>Embryophyta</taxon>
        <taxon>Tracheophyta</taxon>
        <taxon>Spermatophyta</taxon>
        <taxon>Magnoliopsida</taxon>
        <taxon>eudicotyledons</taxon>
        <taxon>Gunneridae</taxon>
        <taxon>Pentapetalae</taxon>
        <taxon>rosids</taxon>
        <taxon>malvids</taxon>
        <taxon>Brassicales</taxon>
        <taxon>Brassicaceae</taxon>
        <taxon>Brassiceae</taxon>
        <taxon>Brassica</taxon>
    </lineage>
</organism>
<name>A0A8S9J892_BRACR</name>
<feature type="transmembrane region" description="Helical" evidence="1">
    <location>
        <begin position="15"/>
        <end position="35"/>
    </location>
</feature>
<evidence type="ECO:0000256" key="1">
    <source>
        <dbReference type="SAM" id="Phobius"/>
    </source>
</evidence>
<evidence type="ECO:0000313" key="2">
    <source>
        <dbReference type="EMBL" id="KAF2578284.1"/>
    </source>
</evidence>
<dbReference type="Proteomes" id="UP000712281">
    <property type="component" value="Unassembled WGS sequence"/>
</dbReference>
<proteinExistence type="predicted"/>
<dbReference type="EMBL" id="QGKW02001660">
    <property type="protein sequence ID" value="KAF2578284.1"/>
    <property type="molecule type" value="Genomic_DNA"/>
</dbReference>
<dbReference type="AlphaFoldDB" id="A0A8S9J892"/>
<sequence length="81" mass="8968">MAATSKTDQKAALDIASWLFNVVTSVGIILVNKALMATYGFSFDRWGPSRTVYYTALKTFTNVYVSHTLVRPTIHQLNSAP</sequence>
<comment type="caution">
    <text evidence="2">The sequence shown here is derived from an EMBL/GenBank/DDBJ whole genome shotgun (WGS) entry which is preliminary data.</text>
</comment>
<evidence type="ECO:0000313" key="3">
    <source>
        <dbReference type="Proteomes" id="UP000712281"/>
    </source>
</evidence>
<keyword evidence="1" id="KW-0812">Transmembrane</keyword>
<accession>A0A8S9J892</accession>
<protein>
    <submittedName>
        <fullName evidence="2">Uncharacterized protein</fullName>
    </submittedName>
</protein>
<keyword evidence="1" id="KW-0472">Membrane</keyword>
<keyword evidence="1" id="KW-1133">Transmembrane helix</keyword>
<reference evidence="2" key="1">
    <citation type="submission" date="2019-12" db="EMBL/GenBank/DDBJ databases">
        <title>Genome sequencing and annotation of Brassica cretica.</title>
        <authorList>
            <person name="Studholme D.J."/>
            <person name="Sarris P.F."/>
        </authorList>
    </citation>
    <scope>NUCLEOTIDE SEQUENCE</scope>
    <source>
        <strain evidence="2">PFS-001/15</strain>
        <tissue evidence="2">Leaf</tissue>
    </source>
</reference>